<reference evidence="2 3" key="1">
    <citation type="journal article" date="2016" name="Mol. Biol. Evol.">
        <title>Comparative Genomics of Early-Diverging Mushroom-Forming Fungi Provides Insights into the Origins of Lignocellulose Decay Capabilities.</title>
        <authorList>
            <person name="Nagy L.G."/>
            <person name="Riley R."/>
            <person name="Tritt A."/>
            <person name="Adam C."/>
            <person name="Daum C."/>
            <person name="Floudas D."/>
            <person name="Sun H."/>
            <person name="Yadav J.S."/>
            <person name="Pangilinan J."/>
            <person name="Larsson K.H."/>
            <person name="Matsuura K."/>
            <person name="Barry K."/>
            <person name="Labutti K."/>
            <person name="Kuo R."/>
            <person name="Ohm R.A."/>
            <person name="Bhattacharya S.S."/>
            <person name="Shirouzu T."/>
            <person name="Yoshinaga Y."/>
            <person name="Martin F.M."/>
            <person name="Grigoriev I.V."/>
            <person name="Hibbett D.S."/>
        </authorList>
    </citation>
    <scope>NUCLEOTIDE SEQUENCE [LARGE SCALE GENOMIC DNA]</scope>
    <source>
        <strain evidence="2 3">TUFC12733</strain>
    </source>
</reference>
<sequence length="133" mass="14644">MPGASLYFPLASFSLSTVSTGLFPLSWFSAELLGAGHALSPRGETITAALHPLTGRSCAVTGDIGNRNALRIEGIRPEREEEDEEEDEQYDDDEDDEEDDGENEHEHELFERDVEAPSSQHRAQCSADMTFAT</sequence>
<proteinExistence type="predicted"/>
<gene>
    <name evidence="2" type="ORF">CALVIDRAFT_569296</name>
</gene>
<feature type="compositionally biased region" description="Basic and acidic residues" evidence="1">
    <location>
        <begin position="104"/>
        <end position="115"/>
    </location>
</feature>
<feature type="compositionally biased region" description="Acidic residues" evidence="1">
    <location>
        <begin position="80"/>
        <end position="103"/>
    </location>
</feature>
<evidence type="ECO:0000313" key="3">
    <source>
        <dbReference type="Proteomes" id="UP000076738"/>
    </source>
</evidence>
<protein>
    <submittedName>
        <fullName evidence="2">Uncharacterized protein</fullName>
    </submittedName>
</protein>
<dbReference type="EMBL" id="KV417349">
    <property type="protein sequence ID" value="KZO90189.1"/>
    <property type="molecule type" value="Genomic_DNA"/>
</dbReference>
<evidence type="ECO:0000256" key="1">
    <source>
        <dbReference type="SAM" id="MobiDB-lite"/>
    </source>
</evidence>
<dbReference type="Proteomes" id="UP000076738">
    <property type="component" value="Unassembled WGS sequence"/>
</dbReference>
<dbReference type="AlphaFoldDB" id="A0A167G5F2"/>
<organism evidence="2 3">
    <name type="scientific">Calocera viscosa (strain TUFC12733)</name>
    <dbReference type="NCBI Taxonomy" id="1330018"/>
    <lineage>
        <taxon>Eukaryota</taxon>
        <taxon>Fungi</taxon>
        <taxon>Dikarya</taxon>
        <taxon>Basidiomycota</taxon>
        <taxon>Agaricomycotina</taxon>
        <taxon>Dacrymycetes</taxon>
        <taxon>Dacrymycetales</taxon>
        <taxon>Dacrymycetaceae</taxon>
        <taxon>Calocera</taxon>
    </lineage>
</organism>
<evidence type="ECO:0000313" key="2">
    <source>
        <dbReference type="EMBL" id="KZO90189.1"/>
    </source>
</evidence>
<accession>A0A167G5F2</accession>
<name>A0A167G5F2_CALVF</name>
<keyword evidence="3" id="KW-1185">Reference proteome</keyword>
<feature type="region of interest" description="Disordered" evidence="1">
    <location>
        <begin position="69"/>
        <end position="133"/>
    </location>
</feature>